<gene>
    <name evidence="1" type="ORF">HXL70_04060</name>
</gene>
<reference evidence="1" key="1">
    <citation type="submission" date="2020-04" db="EMBL/GenBank/DDBJ databases">
        <title>Deep metagenomics examines the oral microbiome during advanced dental caries in children, revealing novel taxa and co-occurrences with host molecules.</title>
        <authorList>
            <person name="Baker J.L."/>
            <person name="Morton J.T."/>
            <person name="Dinis M."/>
            <person name="Alvarez R."/>
            <person name="Tran N.C."/>
            <person name="Knight R."/>
            <person name="Edlund A."/>
        </authorList>
    </citation>
    <scope>NUCLEOTIDE SEQUENCE</scope>
    <source>
        <strain evidence="1">JCVI_32_bin.14</strain>
    </source>
</reference>
<evidence type="ECO:0000313" key="2">
    <source>
        <dbReference type="Proteomes" id="UP000757890"/>
    </source>
</evidence>
<comment type="caution">
    <text evidence="1">The sequence shown here is derived from an EMBL/GenBank/DDBJ whole genome shotgun (WGS) entry which is preliminary data.</text>
</comment>
<accession>A0A930BA59</accession>
<dbReference type="AlphaFoldDB" id="A0A930BA59"/>
<proteinExistence type="predicted"/>
<dbReference type="RefSeq" id="WP_227137337.1">
    <property type="nucleotide sequence ID" value="NZ_CATZUD010000004.1"/>
</dbReference>
<name>A0A930BA59_9FIRM</name>
<organism evidence="1 2">
    <name type="scientific">Dialister invisus</name>
    <dbReference type="NCBI Taxonomy" id="218538"/>
    <lineage>
        <taxon>Bacteria</taxon>
        <taxon>Bacillati</taxon>
        <taxon>Bacillota</taxon>
        <taxon>Negativicutes</taxon>
        <taxon>Veillonellales</taxon>
        <taxon>Veillonellaceae</taxon>
        <taxon>Dialister</taxon>
    </lineage>
</organism>
<dbReference type="EMBL" id="JABZMK010000014">
    <property type="protein sequence ID" value="MBF1129205.1"/>
    <property type="molecule type" value="Genomic_DNA"/>
</dbReference>
<dbReference type="Pfam" id="PF19620">
    <property type="entry name" value="DUF6125"/>
    <property type="match status" value="2"/>
</dbReference>
<sequence length="244" mass="28373">MNEKTMETITVEKRAAHIIDMCHRMTVHHTLWFREVEHQLGFEKALNVMDYAWKQTRKAAVRRLAAQFHFPEQEGCPAFLIRLPKEDQLSLLDTIAKSWLAQDGFWFQGVEFSYGINDAKRCNDSTWARFSPFEAHSIKKLLGMEKHPGLEGLAQALNFRMYSRLNRQSSRFENGSLIFTMDNCRVQSARMRKNLPDYPCKSAGLVEYARFAEGIDDRIQTECIGCPPDAHPESWFCAWKFTLK</sequence>
<evidence type="ECO:0000313" key="1">
    <source>
        <dbReference type="EMBL" id="MBF1129205.1"/>
    </source>
</evidence>
<dbReference type="Proteomes" id="UP000757890">
    <property type="component" value="Unassembled WGS sequence"/>
</dbReference>
<protein>
    <submittedName>
        <fullName evidence="1">Cytosolic protein</fullName>
    </submittedName>
</protein>